<feature type="non-terminal residue" evidence="3">
    <location>
        <position position="1"/>
    </location>
</feature>
<keyword evidence="1" id="KW-0479">Metal-binding</keyword>
<comment type="subunit">
    <text evidence="1">Component of the ribosome quality control complex (RQC).</text>
</comment>
<proteinExistence type="inferred from homology"/>
<dbReference type="GO" id="GO:1990112">
    <property type="term" value="C:RQC complex"/>
    <property type="evidence" value="ECO:0007669"/>
    <property type="project" value="UniProtKB-UniRule"/>
</dbReference>
<keyword evidence="4" id="KW-1185">Reference proteome</keyword>
<comment type="catalytic activity">
    <reaction evidence="1">
        <text>S-ubiquitinyl-[E2 ubiquitin-conjugating enzyme]-L-cysteine + [acceptor protein]-L-lysine = [E2 ubiquitin-conjugating enzyme]-L-cysteine + N(6)-ubiquitinyl-[acceptor protein]-L-lysine.</text>
        <dbReference type="EC" id="2.3.2.27"/>
    </reaction>
</comment>
<keyword evidence="1" id="KW-0833">Ubl conjugation pathway</keyword>
<dbReference type="InterPro" id="IPR054476">
    <property type="entry name" value="Ltn1_N"/>
</dbReference>
<dbReference type="Pfam" id="PF22958">
    <property type="entry name" value="Ltn1_1st"/>
    <property type="match status" value="1"/>
</dbReference>
<dbReference type="GO" id="GO:0043023">
    <property type="term" value="F:ribosomal large subunit binding"/>
    <property type="evidence" value="ECO:0007669"/>
    <property type="project" value="TreeGrafter"/>
</dbReference>
<gene>
    <name evidence="3" type="ORF">THRCLA_11891</name>
</gene>
<dbReference type="GO" id="GO:0061630">
    <property type="term" value="F:ubiquitin protein ligase activity"/>
    <property type="evidence" value="ECO:0007669"/>
    <property type="project" value="UniProtKB-UniRule"/>
</dbReference>
<dbReference type="PANTHER" id="PTHR12389:SF0">
    <property type="entry name" value="E3 UBIQUITIN-PROTEIN LIGASE LISTERIN"/>
    <property type="match status" value="1"/>
</dbReference>
<dbReference type="GO" id="GO:1990116">
    <property type="term" value="P:ribosome-associated ubiquitin-dependent protein catabolic process"/>
    <property type="evidence" value="ECO:0007669"/>
    <property type="project" value="UniProtKB-UniRule"/>
</dbReference>
<dbReference type="STRING" id="74557.A0A1V9Y5N6"/>
<feature type="domain" description="E3 ubiquitin-protein ligase listerin N-terminal" evidence="2">
    <location>
        <begin position="27"/>
        <end position="340"/>
    </location>
</feature>
<dbReference type="Proteomes" id="UP000243217">
    <property type="component" value="Unassembled WGS sequence"/>
</dbReference>
<reference evidence="3 4" key="1">
    <citation type="journal article" date="2014" name="Genome Biol. Evol.">
        <title>The secreted proteins of Achlya hypogyna and Thraustotheca clavata identify the ancestral oomycete secretome and reveal gene acquisitions by horizontal gene transfer.</title>
        <authorList>
            <person name="Misner I."/>
            <person name="Blouin N."/>
            <person name="Leonard G."/>
            <person name="Richards T.A."/>
            <person name="Lane C.E."/>
        </authorList>
    </citation>
    <scope>NUCLEOTIDE SEQUENCE [LARGE SCALE GENOMIC DNA]</scope>
    <source>
        <strain evidence="3 4">ATCC 34112</strain>
    </source>
</reference>
<dbReference type="SUPFAM" id="SSF48371">
    <property type="entry name" value="ARM repeat"/>
    <property type="match status" value="1"/>
</dbReference>
<dbReference type="EMBL" id="JNBS01005082">
    <property type="protein sequence ID" value="OQR81030.1"/>
    <property type="molecule type" value="Genomic_DNA"/>
</dbReference>
<dbReference type="InterPro" id="IPR016024">
    <property type="entry name" value="ARM-type_fold"/>
</dbReference>
<dbReference type="UniPathway" id="UPA00143"/>
<evidence type="ECO:0000313" key="4">
    <source>
        <dbReference type="Proteomes" id="UP000243217"/>
    </source>
</evidence>
<dbReference type="GO" id="GO:0016567">
    <property type="term" value="P:protein ubiquitination"/>
    <property type="evidence" value="ECO:0007669"/>
    <property type="project" value="UniProtKB-UniPathway"/>
</dbReference>
<comment type="caution">
    <text evidence="3">The sequence shown here is derived from an EMBL/GenBank/DDBJ whole genome shotgun (WGS) entry which is preliminary data.</text>
</comment>
<comment type="function">
    <text evidence="1">E3 ubiquitin-protein ligase. Component of the ribosome quality control complex (RQC), a ribosome-associated complex that mediates ubiquitination and extraction of incompletely synthesized nascent chains for proteasomal degradation.</text>
</comment>
<comment type="similarity">
    <text evidence="1">Belongs to the LTN1 family.</text>
</comment>
<dbReference type="GO" id="GO:0005829">
    <property type="term" value="C:cytosol"/>
    <property type="evidence" value="ECO:0007669"/>
    <property type="project" value="UniProtKB-UniRule"/>
</dbReference>
<keyword evidence="1" id="KW-0808">Transferase</keyword>
<keyword evidence="1" id="KW-0863">Zinc-finger</keyword>
<dbReference type="PANTHER" id="PTHR12389">
    <property type="entry name" value="ZINC FINGER PROTEIN 294"/>
    <property type="match status" value="1"/>
</dbReference>
<feature type="non-terminal residue" evidence="3">
    <location>
        <position position="1355"/>
    </location>
</feature>
<dbReference type="EC" id="2.3.2.27" evidence="1"/>
<organism evidence="3 4">
    <name type="scientific">Thraustotheca clavata</name>
    <dbReference type="NCBI Taxonomy" id="74557"/>
    <lineage>
        <taxon>Eukaryota</taxon>
        <taxon>Sar</taxon>
        <taxon>Stramenopiles</taxon>
        <taxon>Oomycota</taxon>
        <taxon>Saprolegniomycetes</taxon>
        <taxon>Saprolegniales</taxon>
        <taxon>Achlyaceae</taxon>
        <taxon>Thraustotheca</taxon>
    </lineage>
</organism>
<dbReference type="OrthoDB" id="6108at2759"/>
<name>A0A1V9Y5N6_9STRA</name>
<sequence length="1355" mass="151648">FAAAPAPTEFSTTDTATFAFYDGNDGEIALALKMLGKKDALTKTKALVSLKDTILPSRKPIELRNAIGHYCYLYSKLMTENDRRVRQLSNEVLVGMLEKMKKATVFHQHIALLLPTWFILAMQDPHVDTCKLALRSFQILFPSLPEQQAVVTRHIELLLTSIRQYLVAKVDDLSDRAIFSADEAEERYERMVTSTLLSFARLVEMLSTYPDAKPQYEDGGLIASLATSTVLSRMTAVSSKSPTFSRTCIRQGAYKALTAVITHSKMPLDPKVILGVFQEKVASNHDAMWTLVLSYIKQQSTLPWTSLHSIVFPRFLALLKHGFYGSGSSSYANVLPFIASIPCSIATSHNFYSQLLSAIWKGLDTNYVFQAENDVVVAFLECLSAICTILVTSDSPDFAFKFQPAEFVQSTFGSVLTHVLTSANYSTLSDRAFSSLSKNLFLLLPRVNLYHEGRVAILDALEDQTKANWIQQVMAVQESFILEFHNALNSALLQCIQKDLTSTVFLPERLVSLMANAKSAYTKQGTNPLVEEHLYPLVQRIYQAAMNQIDIEHPHSRPFLVLAQLLDVFGQDVITTSDEQYTQILAPCFVHLQQKVDYFKVFSHYLQTSNNRKEIWFDLATRMDQLHSFEDVLASGVALRTIALRTPDVAPNDWELNKPPPNAIWTILWESQWFDKKVNQILIEGAIRQWNSMETTFLSSCWADPSVPIVTRKTFESAILFCESFHLTQPENAITLLESLLPHLEADPRLITLILHIIHVTVDPNVIPTTAHAARCLWSETLRPRIVSFWSLKHKESLASAWAGHLNTTFTTENPVVWAGVCGEYLSLHSALRDFRLFDKLTVLQEASYRQLECLAEICHWQSGTLLDYLIASVDVTTLYKWIYLDIGFALTWFVVDASHVTPREMLHVSKATWLESYAMLSPLYDALSDTPHITSLVQFALESIGTLETPLLQCILTTHIEDPALKSSTILKNSPIVDRRCIEECVFEWLLDSIPCTTALKTLKPSAYPKYSSILAERYVDAASNTSIRIDDSLFASAANLLLQNPFDGLISDGADVIAMLPLGWANNNDLVVNLLEEWSKGVKNLYRPLTVKEWGLLCDAVIALLPLTAISSVVQLASQLFSMVFSAKQEQSDIVGLKVHATIVSNDKEFVRELFTTRSKLLSLVNALSIAEKDHMDLELARHHRDALFQTMLRTIADCLVLKPTYQTLFVQSNDPNYCLKCISHAIDVERGLATGLLYLANVLKFVDLPAESAATMILQACNGRDLLWDAMARIVVHPSLKAAIYTLLRATNLEVNDVKDAVNVQADDEEATEAAVIDLIVTPGLTNALESLHSIINPSSAEAVGMFLLWDL</sequence>
<evidence type="ECO:0000256" key="1">
    <source>
        <dbReference type="RuleBase" id="RU367090"/>
    </source>
</evidence>
<comment type="pathway">
    <text evidence="1">Protein modification; protein ubiquitination.</text>
</comment>
<evidence type="ECO:0000313" key="3">
    <source>
        <dbReference type="EMBL" id="OQR81030.1"/>
    </source>
</evidence>
<protein>
    <recommendedName>
        <fullName evidence="1">E3 ubiquitin-protein ligase listerin</fullName>
        <ecNumber evidence="1">2.3.2.27</ecNumber>
    </recommendedName>
    <alternativeName>
        <fullName evidence="1">RING-type E3 ubiquitin transferase listerin</fullName>
    </alternativeName>
</protein>
<dbReference type="InterPro" id="IPR039795">
    <property type="entry name" value="LTN1/Rkr1"/>
</dbReference>
<keyword evidence="1" id="KW-0862">Zinc</keyword>
<accession>A0A1V9Y5N6</accession>
<evidence type="ECO:0000259" key="2">
    <source>
        <dbReference type="Pfam" id="PF22958"/>
    </source>
</evidence>
<dbReference type="GO" id="GO:0072344">
    <property type="term" value="P:rescue of stalled ribosome"/>
    <property type="evidence" value="ECO:0007669"/>
    <property type="project" value="UniProtKB-UniRule"/>
</dbReference>
<dbReference type="GO" id="GO:0008270">
    <property type="term" value="F:zinc ion binding"/>
    <property type="evidence" value="ECO:0007669"/>
    <property type="project" value="UniProtKB-KW"/>
</dbReference>